<proteinExistence type="predicted"/>
<protein>
    <submittedName>
        <fullName evidence="1">Uncharacterized protein</fullName>
    </submittedName>
</protein>
<evidence type="ECO:0000313" key="2">
    <source>
        <dbReference type="Proteomes" id="UP000886501"/>
    </source>
</evidence>
<organism evidence="1 2">
    <name type="scientific">Thelephora ganbajun</name>
    <name type="common">Ganba fungus</name>
    <dbReference type="NCBI Taxonomy" id="370292"/>
    <lineage>
        <taxon>Eukaryota</taxon>
        <taxon>Fungi</taxon>
        <taxon>Dikarya</taxon>
        <taxon>Basidiomycota</taxon>
        <taxon>Agaricomycotina</taxon>
        <taxon>Agaricomycetes</taxon>
        <taxon>Thelephorales</taxon>
        <taxon>Thelephoraceae</taxon>
        <taxon>Thelephora</taxon>
    </lineage>
</organism>
<reference evidence="1" key="1">
    <citation type="submission" date="2019-10" db="EMBL/GenBank/DDBJ databases">
        <authorList>
            <consortium name="DOE Joint Genome Institute"/>
            <person name="Kuo A."/>
            <person name="Miyauchi S."/>
            <person name="Kiss E."/>
            <person name="Drula E."/>
            <person name="Kohler A."/>
            <person name="Sanchez-Garcia M."/>
            <person name="Andreopoulos B."/>
            <person name="Barry K.W."/>
            <person name="Bonito G."/>
            <person name="Buee M."/>
            <person name="Carver A."/>
            <person name="Chen C."/>
            <person name="Cichocki N."/>
            <person name="Clum A."/>
            <person name="Culley D."/>
            <person name="Crous P.W."/>
            <person name="Fauchery L."/>
            <person name="Girlanda M."/>
            <person name="Hayes R."/>
            <person name="Keri Z."/>
            <person name="Labutti K."/>
            <person name="Lipzen A."/>
            <person name="Lombard V."/>
            <person name="Magnuson J."/>
            <person name="Maillard F."/>
            <person name="Morin E."/>
            <person name="Murat C."/>
            <person name="Nolan M."/>
            <person name="Ohm R."/>
            <person name="Pangilinan J."/>
            <person name="Pereira M."/>
            <person name="Perotto S."/>
            <person name="Peter M."/>
            <person name="Riley R."/>
            <person name="Sitrit Y."/>
            <person name="Stielow B."/>
            <person name="Szollosi G."/>
            <person name="Zifcakova L."/>
            <person name="Stursova M."/>
            <person name="Spatafora J.W."/>
            <person name="Tedersoo L."/>
            <person name="Vaario L.-M."/>
            <person name="Yamada A."/>
            <person name="Yan M."/>
            <person name="Wang P."/>
            <person name="Xu J."/>
            <person name="Bruns T."/>
            <person name="Baldrian P."/>
            <person name="Vilgalys R."/>
            <person name="Henrissat B."/>
            <person name="Grigoriev I.V."/>
            <person name="Hibbett D."/>
            <person name="Nagy L.G."/>
            <person name="Martin F.M."/>
        </authorList>
    </citation>
    <scope>NUCLEOTIDE SEQUENCE</scope>
    <source>
        <strain evidence="1">P2</strain>
    </source>
</reference>
<dbReference type="Proteomes" id="UP000886501">
    <property type="component" value="Unassembled WGS sequence"/>
</dbReference>
<reference evidence="1" key="2">
    <citation type="journal article" date="2020" name="Nat. Commun.">
        <title>Large-scale genome sequencing of mycorrhizal fungi provides insights into the early evolution of symbiotic traits.</title>
        <authorList>
            <person name="Miyauchi S."/>
            <person name="Kiss E."/>
            <person name="Kuo A."/>
            <person name="Drula E."/>
            <person name="Kohler A."/>
            <person name="Sanchez-Garcia M."/>
            <person name="Morin E."/>
            <person name="Andreopoulos B."/>
            <person name="Barry K.W."/>
            <person name="Bonito G."/>
            <person name="Buee M."/>
            <person name="Carver A."/>
            <person name="Chen C."/>
            <person name="Cichocki N."/>
            <person name="Clum A."/>
            <person name="Culley D."/>
            <person name="Crous P.W."/>
            <person name="Fauchery L."/>
            <person name="Girlanda M."/>
            <person name="Hayes R.D."/>
            <person name="Keri Z."/>
            <person name="LaButti K."/>
            <person name="Lipzen A."/>
            <person name="Lombard V."/>
            <person name="Magnuson J."/>
            <person name="Maillard F."/>
            <person name="Murat C."/>
            <person name="Nolan M."/>
            <person name="Ohm R.A."/>
            <person name="Pangilinan J."/>
            <person name="Pereira M.F."/>
            <person name="Perotto S."/>
            <person name="Peter M."/>
            <person name="Pfister S."/>
            <person name="Riley R."/>
            <person name="Sitrit Y."/>
            <person name="Stielow J.B."/>
            <person name="Szollosi G."/>
            <person name="Zifcakova L."/>
            <person name="Stursova M."/>
            <person name="Spatafora J.W."/>
            <person name="Tedersoo L."/>
            <person name="Vaario L.M."/>
            <person name="Yamada A."/>
            <person name="Yan M."/>
            <person name="Wang P."/>
            <person name="Xu J."/>
            <person name="Bruns T."/>
            <person name="Baldrian P."/>
            <person name="Vilgalys R."/>
            <person name="Dunand C."/>
            <person name="Henrissat B."/>
            <person name="Grigoriev I.V."/>
            <person name="Hibbett D."/>
            <person name="Nagy L.G."/>
            <person name="Martin F.M."/>
        </authorList>
    </citation>
    <scope>NUCLEOTIDE SEQUENCE</scope>
    <source>
        <strain evidence="1">P2</strain>
    </source>
</reference>
<accession>A0ACB6Z4T9</accession>
<keyword evidence="2" id="KW-1185">Reference proteome</keyword>
<sequence>MCRYIEEVNALGEREQQVYGVLTDYDLSSWTKDLKTDYTRTSQQRTGTPPYMAQELLKGTSTTHLYRHDVESLFYIMLLTCGRHTFGHAKEGAGKETTRQMVMREGGLPYEDWFKASSYTVLGSIKGTFFADIQDIDVSPSFKDFRGWLLKLRNAFSRGFTAKQHHAQAQCFLLEEDQTETLEGTSTPATFDEETLGGYVNYSTVVEPTRSLAGELKGLVIRYDHLNTPTPSLSTLSGTTRTDA</sequence>
<dbReference type="EMBL" id="MU118120">
    <property type="protein sequence ID" value="KAF9644765.1"/>
    <property type="molecule type" value="Genomic_DNA"/>
</dbReference>
<comment type="caution">
    <text evidence="1">The sequence shown here is derived from an EMBL/GenBank/DDBJ whole genome shotgun (WGS) entry which is preliminary data.</text>
</comment>
<name>A0ACB6Z4T9_THEGA</name>
<evidence type="ECO:0000313" key="1">
    <source>
        <dbReference type="EMBL" id="KAF9644765.1"/>
    </source>
</evidence>
<gene>
    <name evidence="1" type="ORF">BDM02DRAFT_872738</name>
</gene>